<accession>A0A2B8BHV8</accession>
<evidence type="ECO:0000256" key="1">
    <source>
        <dbReference type="ARBA" id="ARBA00022729"/>
    </source>
</evidence>
<dbReference type="GO" id="GO:0016491">
    <property type="term" value="F:oxidoreductase activity"/>
    <property type="evidence" value="ECO:0007669"/>
    <property type="project" value="UniProtKB-KW"/>
</dbReference>
<keyword evidence="3" id="KW-1015">Disulfide bond</keyword>
<sequence>MMKAVQRLIVSIGLCVVGCGAADVGAQENPHANLSPSAIDDQISKWVEAHPDLVLKSINAYMASQQPNLLSFLASADVLIDSTLPGVGAKAEQADLTIVEFSDFNCHYCKEAENAVRTKIQEHKTIRVIYRDLGFLHPSSELAALAAKAADRQGKYHEYRAAVFAGQKQTGFTEDDLRSFAKQVGLDVPRWEADRISEPLKAGLKADMDLIAKLKVGGTPFFFGWVPSTKYGLISQGAVTDETLEAIIQDLRNGKAS</sequence>
<comment type="caution">
    <text evidence="7">The sequence shown here is derived from an EMBL/GenBank/DDBJ whole genome shotgun (WGS) entry which is preliminary data.</text>
</comment>
<evidence type="ECO:0000256" key="4">
    <source>
        <dbReference type="ARBA" id="ARBA00023284"/>
    </source>
</evidence>
<dbReference type="InterPro" id="IPR001853">
    <property type="entry name" value="DSBA-like_thioredoxin_dom"/>
</dbReference>
<dbReference type="SUPFAM" id="SSF52833">
    <property type="entry name" value="Thioredoxin-like"/>
    <property type="match status" value="1"/>
</dbReference>
<keyword evidence="1 5" id="KW-0732">Signal</keyword>
<keyword evidence="4" id="KW-0676">Redox-active center</keyword>
<organism evidence="7 8">
    <name type="scientific">Azospirillum palustre</name>
    <dbReference type="NCBI Taxonomy" id="2044885"/>
    <lineage>
        <taxon>Bacteria</taxon>
        <taxon>Pseudomonadati</taxon>
        <taxon>Pseudomonadota</taxon>
        <taxon>Alphaproteobacteria</taxon>
        <taxon>Rhodospirillales</taxon>
        <taxon>Azospirillaceae</taxon>
        <taxon>Azospirillum</taxon>
    </lineage>
</organism>
<feature type="signal peptide" evidence="5">
    <location>
        <begin position="1"/>
        <end position="21"/>
    </location>
</feature>
<dbReference type="PANTHER" id="PTHR13887">
    <property type="entry name" value="GLUTATHIONE S-TRANSFERASE KAPPA"/>
    <property type="match status" value="1"/>
</dbReference>
<evidence type="ECO:0000256" key="5">
    <source>
        <dbReference type="SAM" id="SignalP"/>
    </source>
</evidence>
<keyword evidence="2" id="KW-0560">Oxidoreductase</keyword>
<dbReference type="PANTHER" id="PTHR13887:SF14">
    <property type="entry name" value="DISULFIDE BOND FORMATION PROTEIN D"/>
    <property type="match status" value="1"/>
</dbReference>
<dbReference type="OrthoDB" id="9780147at2"/>
<keyword evidence="8" id="KW-1185">Reference proteome</keyword>
<protein>
    <recommendedName>
        <fullName evidence="6">DSBA-like thioredoxin domain-containing protein</fullName>
    </recommendedName>
</protein>
<evidence type="ECO:0000313" key="8">
    <source>
        <dbReference type="Proteomes" id="UP000225379"/>
    </source>
</evidence>
<dbReference type="Pfam" id="PF01323">
    <property type="entry name" value="DSBA"/>
    <property type="match status" value="1"/>
</dbReference>
<evidence type="ECO:0000313" key="7">
    <source>
        <dbReference type="EMBL" id="PGH57309.1"/>
    </source>
</evidence>
<proteinExistence type="predicted"/>
<feature type="domain" description="DSBA-like thioredoxin" evidence="6">
    <location>
        <begin position="97"/>
        <end position="223"/>
    </location>
</feature>
<dbReference type="Gene3D" id="3.40.30.10">
    <property type="entry name" value="Glutaredoxin"/>
    <property type="match status" value="1"/>
</dbReference>
<dbReference type="EMBL" id="PDKW01000040">
    <property type="protein sequence ID" value="PGH57309.1"/>
    <property type="molecule type" value="Genomic_DNA"/>
</dbReference>
<dbReference type="InterPro" id="IPR036249">
    <property type="entry name" value="Thioredoxin-like_sf"/>
</dbReference>
<dbReference type="RefSeq" id="WP_098736761.1">
    <property type="nucleotide sequence ID" value="NZ_PDKW01000040.1"/>
</dbReference>
<name>A0A2B8BHV8_9PROT</name>
<gene>
    <name evidence="7" type="ORF">CRT60_12710</name>
</gene>
<reference evidence="8" key="1">
    <citation type="submission" date="2017-10" db="EMBL/GenBank/DDBJ databases">
        <authorList>
            <person name="Kravchenko I.K."/>
            <person name="Grouzdev D.S."/>
        </authorList>
    </citation>
    <scope>NUCLEOTIDE SEQUENCE [LARGE SCALE GENOMIC DNA]</scope>
    <source>
        <strain evidence="8">B2</strain>
    </source>
</reference>
<dbReference type="Proteomes" id="UP000225379">
    <property type="component" value="Unassembled WGS sequence"/>
</dbReference>
<dbReference type="AlphaFoldDB" id="A0A2B8BHV8"/>
<evidence type="ECO:0000259" key="6">
    <source>
        <dbReference type="Pfam" id="PF01323"/>
    </source>
</evidence>
<feature type="chain" id="PRO_5013378665" description="DSBA-like thioredoxin domain-containing protein" evidence="5">
    <location>
        <begin position="22"/>
        <end position="257"/>
    </location>
</feature>
<evidence type="ECO:0000256" key="3">
    <source>
        <dbReference type="ARBA" id="ARBA00023157"/>
    </source>
</evidence>
<evidence type="ECO:0000256" key="2">
    <source>
        <dbReference type="ARBA" id="ARBA00023002"/>
    </source>
</evidence>